<sequence length="217" mass="23162">MALIFGLGPMLAISLGINALIQNFNLMAPLIGLFGLIAEPERISLAALVFTAFWSYKITSVLASVTIGLNSDNNAVEMAQPRVQRASLTGIAGRAYAAHLNNLETIPIYAAAVLAAYITDVPLQLRNTMAVTYLVARVIHTVVYLANMTQARTLSYLVSTSACLILLSFAAFRNFGSFYDSVLSILGGARYPTAQNHITDAAHKAAASIIAAVKNEL</sequence>
<feature type="transmembrane region" description="Helical" evidence="5">
    <location>
        <begin position="20"/>
        <end position="38"/>
    </location>
</feature>
<evidence type="ECO:0000256" key="1">
    <source>
        <dbReference type="ARBA" id="ARBA00004370"/>
    </source>
</evidence>
<evidence type="ECO:0000256" key="2">
    <source>
        <dbReference type="ARBA" id="ARBA00022692"/>
    </source>
</evidence>
<evidence type="ECO:0000313" key="7">
    <source>
        <dbReference type="Proteomes" id="UP000268162"/>
    </source>
</evidence>
<evidence type="ECO:0008006" key="8">
    <source>
        <dbReference type="Google" id="ProtNLM"/>
    </source>
</evidence>
<keyword evidence="2 5" id="KW-0812">Transmembrane</keyword>
<feature type="transmembrane region" description="Helical" evidence="5">
    <location>
        <begin position="153"/>
        <end position="172"/>
    </location>
</feature>
<dbReference type="AlphaFoldDB" id="A0A4P9ZUP3"/>
<keyword evidence="3 5" id="KW-1133">Transmembrane helix</keyword>
<feature type="transmembrane region" description="Helical" evidence="5">
    <location>
        <begin position="130"/>
        <end position="147"/>
    </location>
</feature>
<proteinExistence type="predicted"/>
<evidence type="ECO:0000256" key="3">
    <source>
        <dbReference type="ARBA" id="ARBA00022989"/>
    </source>
</evidence>
<organism evidence="6 7">
    <name type="scientific">Dimargaris cristalligena</name>
    <dbReference type="NCBI Taxonomy" id="215637"/>
    <lineage>
        <taxon>Eukaryota</taxon>
        <taxon>Fungi</taxon>
        <taxon>Fungi incertae sedis</taxon>
        <taxon>Zoopagomycota</taxon>
        <taxon>Kickxellomycotina</taxon>
        <taxon>Dimargaritomycetes</taxon>
        <taxon>Dimargaritales</taxon>
        <taxon>Dimargaritaceae</taxon>
        <taxon>Dimargaris</taxon>
    </lineage>
</organism>
<feature type="transmembrane region" description="Helical" evidence="5">
    <location>
        <begin position="45"/>
        <end position="69"/>
    </location>
</feature>
<name>A0A4P9ZUP3_9FUNG</name>
<comment type="subcellular location">
    <subcellularLocation>
        <location evidence="1">Membrane</location>
    </subcellularLocation>
</comment>
<dbReference type="PANTHER" id="PTHR35371">
    <property type="entry name" value="INNER MEMBRANE PROTEIN"/>
    <property type="match status" value="1"/>
</dbReference>
<reference evidence="7" key="1">
    <citation type="journal article" date="2018" name="Nat. Microbiol.">
        <title>Leveraging single-cell genomics to expand the fungal tree of life.</title>
        <authorList>
            <person name="Ahrendt S.R."/>
            <person name="Quandt C.A."/>
            <person name="Ciobanu D."/>
            <person name="Clum A."/>
            <person name="Salamov A."/>
            <person name="Andreopoulos B."/>
            <person name="Cheng J.F."/>
            <person name="Woyke T."/>
            <person name="Pelin A."/>
            <person name="Henrissat B."/>
            <person name="Reynolds N.K."/>
            <person name="Benny G.L."/>
            <person name="Smith M.E."/>
            <person name="James T.Y."/>
            <person name="Grigoriev I.V."/>
        </authorList>
    </citation>
    <scope>NUCLEOTIDE SEQUENCE [LARGE SCALE GENOMIC DNA]</scope>
    <source>
        <strain evidence="7">RSA 468</strain>
    </source>
</reference>
<dbReference type="InterPro" id="IPR023352">
    <property type="entry name" value="MAPEG-like_dom_sf"/>
</dbReference>
<gene>
    <name evidence="6" type="ORF">BJ085DRAFT_31049</name>
</gene>
<evidence type="ECO:0000256" key="4">
    <source>
        <dbReference type="ARBA" id="ARBA00023136"/>
    </source>
</evidence>
<dbReference type="PANTHER" id="PTHR35371:SF1">
    <property type="entry name" value="BLR7753 PROTEIN"/>
    <property type="match status" value="1"/>
</dbReference>
<accession>A0A4P9ZUP3</accession>
<dbReference type="InterPro" id="IPR001129">
    <property type="entry name" value="Membr-assoc_MAPEG"/>
</dbReference>
<keyword evidence="4 5" id="KW-0472">Membrane</keyword>
<dbReference type="Pfam" id="PF01124">
    <property type="entry name" value="MAPEG"/>
    <property type="match status" value="1"/>
</dbReference>
<keyword evidence="7" id="KW-1185">Reference proteome</keyword>
<evidence type="ECO:0000313" key="6">
    <source>
        <dbReference type="EMBL" id="RKP37294.1"/>
    </source>
</evidence>
<dbReference type="SUPFAM" id="SSF161084">
    <property type="entry name" value="MAPEG domain-like"/>
    <property type="match status" value="1"/>
</dbReference>
<protein>
    <recommendedName>
        <fullName evidence="8">MAPEG family protein</fullName>
    </recommendedName>
</protein>
<dbReference type="Gene3D" id="1.20.120.550">
    <property type="entry name" value="Membrane associated eicosanoid/glutathione metabolism-like domain"/>
    <property type="match status" value="1"/>
</dbReference>
<dbReference type="EMBL" id="ML002513">
    <property type="protein sequence ID" value="RKP37294.1"/>
    <property type="molecule type" value="Genomic_DNA"/>
</dbReference>
<dbReference type="GO" id="GO:0016020">
    <property type="term" value="C:membrane"/>
    <property type="evidence" value="ECO:0007669"/>
    <property type="project" value="UniProtKB-SubCell"/>
</dbReference>
<evidence type="ECO:0000256" key="5">
    <source>
        <dbReference type="SAM" id="Phobius"/>
    </source>
</evidence>
<dbReference type="Proteomes" id="UP000268162">
    <property type="component" value="Unassembled WGS sequence"/>
</dbReference>